<feature type="compositionally biased region" description="Polar residues" evidence="1">
    <location>
        <begin position="46"/>
        <end position="55"/>
    </location>
</feature>
<evidence type="ECO:0008006" key="4">
    <source>
        <dbReference type="Google" id="ProtNLM"/>
    </source>
</evidence>
<evidence type="ECO:0000313" key="2">
    <source>
        <dbReference type="EMBL" id="TRX88900.1"/>
    </source>
</evidence>
<evidence type="ECO:0000313" key="3">
    <source>
        <dbReference type="Proteomes" id="UP000319160"/>
    </source>
</evidence>
<dbReference type="CDD" id="cd22744">
    <property type="entry name" value="OTU"/>
    <property type="match status" value="1"/>
</dbReference>
<comment type="caution">
    <text evidence="2">The sequence shown here is derived from an EMBL/GenBank/DDBJ whole genome shotgun (WGS) entry which is preliminary data.</text>
</comment>
<dbReference type="OrthoDB" id="3540583at2759"/>
<dbReference type="STRING" id="2512241.A0A553HLS1"/>
<reference evidence="3" key="1">
    <citation type="submission" date="2019-06" db="EMBL/GenBank/DDBJ databases">
        <title>Draft genome sequence of the griseofulvin-producing fungus Xylaria cubensis strain G536.</title>
        <authorList>
            <person name="Mead M.E."/>
            <person name="Raja H.A."/>
            <person name="Steenwyk J.L."/>
            <person name="Knowles S.L."/>
            <person name="Oberlies N.H."/>
            <person name="Rokas A."/>
        </authorList>
    </citation>
    <scope>NUCLEOTIDE SEQUENCE [LARGE SCALE GENOMIC DNA]</scope>
    <source>
        <strain evidence="3">G536</strain>
    </source>
</reference>
<dbReference type="Proteomes" id="UP000319160">
    <property type="component" value="Unassembled WGS sequence"/>
</dbReference>
<keyword evidence="3" id="KW-1185">Reference proteome</keyword>
<sequence>MDCNAGDTDDIGSAAQLTATMDSSTQVDQSSPQPSVDRLAWALMQDSPQPVISESGTEKRDFDSSFPPSPSRDAKKLCVRSTVHLAPDSNNDITLDDSNIDIEDAVEDNGTTTAHMPCEALQTSPASSLDPAPIQGDPAVEVDAPTIDVASQIDDIIKQLENSNDTIRDRIIFVKYLRQVIGDSGSIPADELADLMATNISILSEETDQIKCNMVKLHHRMISLYKIKVGQANPQTTPVPSAISSISELTPVPSELFTHPPSRRGFEAVTSSPKFENRCTQTEEAAFDTENDSVLSDARYNGLSDIELWERELESIRRLQPLVDGNYTTVNLPLRVSNSQPVSASQRIPGSTQQGLRNNLKSRLKSTLAPTLRFSAIAGGNQGNKDHDVISVYDISDDEVEEIHARASRVGGGDFNMDQVQYAIRGEDEEINFHDPRFRRELQLDGSNDAIDGFPNYEGPDMDEGIQGEVVMCRNRPTVPARHDHDDSEDGNSYHDEKSDGSLFVKNESSESDGFESWDPSSTNVHGCTTVMDEGNAVRRDRSRSPECQLARVGEKRPYREERYYHHEYKRHQSPAQTRREKRVYVKGTSVFARNTNQYGQVKQRYMRDEPESSRFYGYSNTCSPRETDITLRYQDRFNNVGEIPGPKTSLRVDLDRYVKDTGINNDVLGMEGEIESVYEKTFYAGETLDEEQALRSSWANEPTMLYNGFPLVENIGFVAIRNYASPSGDCYWRALAYILYGQPTRWDLIKADHQAYLRHVLGDKTHPRHELHAKLNNQFFESNGPRLGKFKANLWQLLHMPHSWTPGAMQQVTADLYNIHLVTFEYHKDTNLCSDVSVRGAYNSRHVFMLFDGSHFQPLAVNEYLG</sequence>
<dbReference type="AlphaFoldDB" id="A0A553HLS1"/>
<protein>
    <recommendedName>
        <fullName evidence="4">OTU domain-containing protein</fullName>
    </recommendedName>
</protein>
<gene>
    <name evidence="2" type="ORF">FHL15_010243</name>
</gene>
<feature type="compositionally biased region" description="Polar residues" evidence="1">
    <location>
        <begin position="15"/>
        <end position="34"/>
    </location>
</feature>
<proteinExistence type="predicted"/>
<dbReference type="EMBL" id="VFLP01000078">
    <property type="protein sequence ID" value="TRX88900.1"/>
    <property type="molecule type" value="Genomic_DNA"/>
</dbReference>
<feature type="region of interest" description="Disordered" evidence="1">
    <location>
        <begin position="1"/>
        <end position="74"/>
    </location>
</feature>
<feature type="region of interest" description="Disordered" evidence="1">
    <location>
        <begin position="478"/>
        <end position="526"/>
    </location>
</feature>
<name>A0A553HLS1_9PEZI</name>
<accession>A0A553HLS1</accession>
<organism evidence="2 3">
    <name type="scientific">Xylaria flabelliformis</name>
    <dbReference type="NCBI Taxonomy" id="2512241"/>
    <lineage>
        <taxon>Eukaryota</taxon>
        <taxon>Fungi</taxon>
        <taxon>Dikarya</taxon>
        <taxon>Ascomycota</taxon>
        <taxon>Pezizomycotina</taxon>
        <taxon>Sordariomycetes</taxon>
        <taxon>Xylariomycetidae</taxon>
        <taxon>Xylariales</taxon>
        <taxon>Xylariaceae</taxon>
        <taxon>Xylaria</taxon>
    </lineage>
</organism>
<evidence type="ECO:0000256" key="1">
    <source>
        <dbReference type="SAM" id="MobiDB-lite"/>
    </source>
</evidence>
<feature type="compositionally biased region" description="Basic and acidic residues" evidence="1">
    <location>
        <begin position="481"/>
        <end position="500"/>
    </location>
</feature>